<gene>
    <name evidence="1" type="ORF">GCM10022240_04140</name>
</gene>
<reference evidence="2" key="1">
    <citation type="journal article" date="2019" name="Int. J. Syst. Evol. Microbiol.">
        <title>The Global Catalogue of Microorganisms (GCM) 10K type strain sequencing project: providing services to taxonomists for standard genome sequencing and annotation.</title>
        <authorList>
            <consortium name="The Broad Institute Genomics Platform"/>
            <consortium name="The Broad Institute Genome Sequencing Center for Infectious Disease"/>
            <person name="Wu L."/>
            <person name="Ma J."/>
        </authorList>
    </citation>
    <scope>NUCLEOTIDE SEQUENCE [LARGE SCALE GENOMIC DNA]</scope>
    <source>
        <strain evidence="2">JCM 16950</strain>
    </source>
</reference>
<protein>
    <recommendedName>
        <fullName evidence="3">Tyrosine specific protein phosphatases domain-containing protein</fullName>
    </recommendedName>
</protein>
<dbReference type="InterPro" id="IPR029021">
    <property type="entry name" value="Prot-tyrosine_phosphatase-like"/>
</dbReference>
<dbReference type="Gene3D" id="3.90.190.10">
    <property type="entry name" value="Protein tyrosine phosphatase superfamily"/>
    <property type="match status" value="1"/>
</dbReference>
<accession>A0ABP7G4I4</accession>
<evidence type="ECO:0008006" key="3">
    <source>
        <dbReference type="Google" id="ProtNLM"/>
    </source>
</evidence>
<comment type="caution">
    <text evidence="1">The sequence shown here is derived from an EMBL/GenBank/DDBJ whole genome shotgun (WGS) entry which is preliminary data.</text>
</comment>
<name>A0ABP7G4I4_9MICO</name>
<dbReference type="SUPFAM" id="SSF52799">
    <property type="entry name" value="(Phosphotyrosine protein) phosphatases II"/>
    <property type="match status" value="1"/>
</dbReference>
<dbReference type="Proteomes" id="UP001500540">
    <property type="component" value="Unassembled WGS sequence"/>
</dbReference>
<sequence>MVSLCRVGTAQVPARCESVQVWLVDRPNRNARPDIVLREAADALAALRAEDKIAFIHCFEARSRTAAVAALYSARHRGVPLPQAWEDVRATLPGCAPQPFLRDAVERITG</sequence>
<evidence type="ECO:0000313" key="1">
    <source>
        <dbReference type="EMBL" id="GAA3754357.1"/>
    </source>
</evidence>
<evidence type="ECO:0000313" key="2">
    <source>
        <dbReference type="Proteomes" id="UP001500540"/>
    </source>
</evidence>
<proteinExistence type="predicted"/>
<dbReference type="EMBL" id="BAABAF010000001">
    <property type="protein sequence ID" value="GAA3754357.1"/>
    <property type="molecule type" value="Genomic_DNA"/>
</dbReference>
<organism evidence="1 2">
    <name type="scientific">Microbacterium kribbense</name>
    <dbReference type="NCBI Taxonomy" id="433645"/>
    <lineage>
        <taxon>Bacteria</taxon>
        <taxon>Bacillati</taxon>
        <taxon>Actinomycetota</taxon>
        <taxon>Actinomycetes</taxon>
        <taxon>Micrococcales</taxon>
        <taxon>Microbacteriaceae</taxon>
        <taxon>Microbacterium</taxon>
    </lineage>
</organism>
<keyword evidence="2" id="KW-1185">Reference proteome</keyword>